<feature type="transmembrane region" description="Helical" evidence="5">
    <location>
        <begin position="296"/>
        <end position="318"/>
    </location>
</feature>
<evidence type="ECO:0000256" key="5">
    <source>
        <dbReference type="SAM" id="Phobius"/>
    </source>
</evidence>
<evidence type="ECO:0000256" key="3">
    <source>
        <dbReference type="ARBA" id="ARBA00022989"/>
    </source>
</evidence>
<dbReference type="PROSITE" id="PS00650">
    <property type="entry name" value="G_PROTEIN_RECEP_F2_2"/>
    <property type="match status" value="1"/>
</dbReference>
<dbReference type="GO" id="GO:0005886">
    <property type="term" value="C:plasma membrane"/>
    <property type="evidence" value="ECO:0007669"/>
    <property type="project" value="TreeGrafter"/>
</dbReference>
<keyword evidence="2 5" id="KW-0812">Transmembrane</keyword>
<dbReference type="PANTHER" id="PTHR12011">
    <property type="entry name" value="ADHESION G-PROTEIN COUPLED RECEPTOR"/>
    <property type="match status" value="1"/>
</dbReference>
<sequence>CVYWNLNKNSESRFIPSSLIYSASKFGSFVMSSSRWPGGLGRLRLQEIQQQHPLHNLSVQPPDTLWSSPGTPSNDVSRTPVDSDNEQILTIITYLGCGVSSLFLGITILTYTAFEKLRRDYPSQILINLSLALLGLNLVFLVNSWLSSWGVYGLCVAAASLLHYFLLASFTWMGLEAVHMYFALVKVFNVYVPSYILKFCVLGWGAPLLICSLVFVVNHCTYGSNLDSGHSSDLQPLDNSDSFCFIQNDVTFYVSVVATPCWFFSSTLRFLWWFLSKFRHMKVNSPAGSRHGLVHHLKGAASLTLLLGLTWTVGFFTWGPARIFMLYLFSGLNSLQGFFIFIFHCLMKESVRKQWRINLCCGRFRLDDYSGGTRSSTS</sequence>
<keyword evidence="3 5" id="KW-1133">Transmembrane helix</keyword>
<keyword evidence="4 5" id="KW-0472">Membrane</keyword>
<dbReference type="PRINTS" id="PR00249">
    <property type="entry name" value="GPCRSECRETIN"/>
</dbReference>
<dbReference type="GO" id="GO:0004930">
    <property type="term" value="F:G protein-coupled receptor activity"/>
    <property type="evidence" value="ECO:0007669"/>
    <property type="project" value="InterPro"/>
</dbReference>
<comment type="subcellular location">
    <subcellularLocation>
        <location evidence="1">Membrane</location>
        <topology evidence="1">Multi-pass membrane protein</topology>
    </subcellularLocation>
</comment>
<reference evidence="7" key="1">
    <citation type="journal article" date="2004" name="Nature">
        <title>Genome duplication in the teleost fish Tetraodon nigroviridis reveals the early vertebrate proto-karyotype.</title>
        <authorList>
            <person name="Jaillon O."/>
            <person name="Aury J.-M."/>
            <person name="Brunet F."/>
            <person name="Petit J.-L."/>
            <person name="Stange-Thomann N."/>
            <person name="Mauceli E."/>
            <person name="Bouneau L."/>
            <person name="Fischer C."/>
            <person name="Ozouf-Costaz C."/>
            <person name="Bernot A."/>
            <person name="Nicaud S."/>
            <person name="Jaffe D."/>
            <person name="Fisher S."/>
            <person name="Lutfalla G."/>
            <person name="Dossat C."/>
            <person name="Segurens B."/>
            <person name="Dasilva C."/>
            <person name="Salanoubat M."/>
            <person name="Levy M."/>
            <person name="Boudet N."/>
            <person name="Castellano S."/>
            <person name="Anthouard V."/>
            <person name="Jubin C."/>
            <person name="Castelli V."/>
            <person name="Katinka M."/>
            <person name="Vacherie B."/>
            <person name="Biemont C."/>
            <person name="Skalli Z."/>
            <person name="Cattolico L."/>
            <person name="Poulain J."/>
            <person name="De Berardinis V."/>
            <person name="Cruaud C."/>
            <person name="Duprat S."/>
            <person name="Brottier P."/>
            <person name="Coutanceau J.-P."/>
            <person name="Gouzy J."/>
            <person name="Parra G."/>
            <person name="Lardier G."/>
            <person name="Chapple C."/>
            <person name="McKernan K.J."/>
            <person name="McEwan P."/>
            <person name="Bosak S."/>
            <person name="Kellis M."/>
            <person name="Volff J.-N."/>
            <person name="Guigo R."/>
            <person name="Zody M.C."/>
            <person name="Mesirov J."/>
            <person name="Lindblad-Toh K."/>
            <person name="Birren B."/>
            <person name="Nusbaum C."/>
            <person name="Kahn D."/>
            <person name="Robinson-Rechavi M."/>
            <person name="Laudet V."/>
            <person name="Schachter V."/>
            <person name="Quetier F."/>
            <person name="Saurin W."/>
            <person name="Scarpelli C."/>
            <person name="Wincker P."/>
            <person name="Lander E.S."/>
            <person name="Weissenbach J."/>
            <person name="Roest Crollius H."/>
        </authorList>
    </citation>
    <scope>NUCLEOTIDE SEQUENCE [LARGE SCALE GENOMIC DNA]</scope>
</reference>
<dbReference type="InterPro" id="IPR017983">
    <property type="entry name" value="GPCR_2_secretin-like_CS"/>
</dbReference>
<feature type="transmembrane region" description="Helical" evidence="5">
    <location>
        <begin position="151"/>
        <end position="175"/>
    </location>
</feature>
<feature type="domain" description="G-protein coupled receptors family 2 profile 2" evidence="6">
    <location>
        <begin position="89"/>
        <end position="348"/>
    </location>
</feature>
<dbReference type="SUPFAM" id="SSF81321">
    <property type="entry name" value="Family A G protein-coupled receptor-like"/>
    <property type="match status" value="1"/>
</dbReference>
<evidence type="ECO:0000313" key="7">
    <source>
        <dbReference type="EMBL" id="CAG11729.1"/>
    </source>
</evidence>
<dbReference type="GO" id="GO:0007166">
    <property type="term" value="P:cell surface receptor signaling pathway"/>
    <property type="evidence" value="ECO:0007669"/>
    <property type="project" value="InterPro"/>
</dbReference>
<proteinExistence type="predicted"/>
<evidence type="ECO:0000256" key="2">
    <source>
        <dbReference type="ARBA" id="ARBA00022692"/>
    </source>
</evidence>
<dbReference type="Pfam" id="PF00002">
    <property type="entry name" value="7tm_2"/>
    <property type="match status" value="1"/>
</dbReference>
<feature type="non-terminal residue" evidence="7">
    <location>
        <position position="1"/>
    </location>
</feature>
<name>Q4RIQ3_TETNG</name>
<reference evidence="7" key="2">
    <citation type="submission" date="2004-02" db="EMBL/GenBank/DDBJ databases">
        <authorList>
            <consortium name="Genoscope"/>
            <consortium name="Whitehead Institute Centre for Genome Research"/>
        </authorList>
    </citation>
    <scope>NUCLEOTIDE SEQUENCE</scope>
</reference>
<feature type="transmembrane region" description="Helical" evidence="5">
    <location>
        <begin position="324"/>
        <end position="346"/>
    </location>
</feature>
<dbReference type="FunFam" id="1.20.1070.10:FF:000043">
    <property type="entry name" value="adhesion G-protein coupled receptor G2 isoform X1"/>
    <property type="match status" value="1"/>
</dbReference>
<organism evidence="7">
    <name type="scientific">Tetraodon nigroviridis</name>
    <name type="common">Spotted green pufferfish</name>
    <name type="synonym">Chelonodon nigroviridis</name>
    <dbReference type="NCBI Taxonomy" id="99883"/>
    <lineage>
        <taxon>Eukaryota</taxon>
        <taxon>Metazoa</taxon>
        <taxon>Chordata</taxon>
        <taxon>Craniata</taxon>
        <taxon>Vertebrata</taxon>
        <taxon>Euteleostomi</taxon>
        <taxon>Actinopterygii</taxon>
        <taxon>Neopterygii</taxon>
        <taxon>Teleostei</taxon>
        <taxon>Neoteleostei</taxon>
        <taxon>Acanthomorphata</taxon>
        <taxon>Eupercaria</taxon>
        <taxon>Tetraodontiformes</taxon>
        <taxon>Tetradontoidea</taxon>
        <taxon>Tetraodontidae</taxon>
        <taxon>Tetraodon</taxon>
    </lineage>
</organism>
<evidence type="ECO:0000256" key="1">
    <source>
        <dbReference type="ARBA" id="ARBA00004141"/>
    </source>
</evidence>
<dbReference type="EMBL" id="CAAE01015042">
    <property type="protein sequence ID" value="CAG11729.1"/>
    <property type="molecule type" value="Genomic_DNA"/>
</dbReference>
<accession>Q4RIQ3</accession>
<dbReference type="PANTHER" id="PTHR12011:SF277">
    <property type="entry name" value="ADHESION G-PROTEIN COUPLED RECEPTOR G4"/>
    <property type="match status" value="1"/>
</dbReference>
<evidence type="ECO:0000259" key="6">
    <source>
        <dbReference type="PROSITE" id="PS50261"/>
    </source>
</evidence>
<dbReference type="InterPro" id="IPR000832">
    <property type="entry name" value="GPCR_2_secretin-like"/>
</dbReference>
<comment type="caution">
    <text evidence="7">The sequence shown here is derived from an EMBL/GenBank/DDBJ whole genome shotgun (WGS) entry which is preliminary data.</text>
</comment>
<feature type="transmembrane region" description="Helical" evidence="5">
    <location>
        <begin position="252"/>
        <end position="275"/>
    </location>
</feature>
<protein>
    <submittedName>
        <fullName evidence="7">(spotted green pufferfish) hypothetical protein</fullName>
    </submittedName>
</protein>
<feature type="transmembrane region" description="Helical" evidence="5">
    <location>
        <begin position="195"/>
        <end position="217"/>
    </location>
</feature>
<dbReference type="Gene3D" id="1.20.1070.10">
    <property type="entry name" value="Rhodopsin 7-helix transmembrane proteins"/>
    <property type="match status" value="1"/>
</dbReference>
<dbReference type="OrthoDB" id="10037534at2759"/>
<dbReference type="InterPro" id="IPR017981">
    <property type="entry name" value="GPCR_2-like_7TM"/>
</dbReference>
<feature type="transmembrane region" description="Helical" evidence="5">
    <location>
        <begin position="91"/>
        <end position="114"/>
    </location>
</feature>
<dbReference type="GO" id="GO:0007189">
    <property type="term" value="P:adenylate cyclase-activating G protein-coupled receptor signaling pathway"/>
    <property type="evidence" value="ECO:0007669"/>
    <property type="project" value="TreeGrafter"/>
</dbReference>
<dbReference type="PROSITE" id="PS50261">
    <property type="entry name" value="G_PROTEIN_RECEP_F2_4"/>
    <property type="match status" value="1"/>
</dbReference>
<feature type="transmembrane region" description="Helical" evidence="5">
    <location>
        <begin position="126"/>
        <end position="145"/>
    </location>
</feature>
<gene>
    <name evidence="7" type="ORF">GSTENG00033795001</name>
</gene>
<feature type="non-terminal residue" evidence="7">
    <location>
        <position position="378"/>
    </location>
</feature>
<dbReference type="AlphaFoldDB" id="Q4RIQ3"/>
<evidence type="ECO:0000256" key="4">
    <source>
        <dbReference type="ARBA" id="ARBA00023136"/>
    </source>
</evidence>
<dbReference type="KEGG" id="tng:GSTEN00033795G001"/>